<dbReference type="PROSITE" id="PS50994">
    <property type="entry name" value="INTEGRASE"/>
    <property type="match status" value="1"/>
</dbReference>
<reference evidence="2" key="1">
    <citation type="journal article" date="2022" name="Int. J. Mol. Sci.">
        <title>Draft Genome of Tanacetum Coccineum: Genomic Comparison of Closely Related Tanacetum-Family Plants.</title>
        <authorList>
            <person name="Yamashiro T."/>
            <person name="Shiraishi A."/>
            <person name="Nakayama K."/>
            <person name="Satake H."/>
        </authorList>
    </citation>
    <scope>NUCLEOTIDE SEQUENCE</scope>
</reference>
<dbReference type="InterPro" id="IPR050951">
    <property type="entry name" value="Retrovirus_Pol_polyprotein"/>
</dbReference>
<keyword evidence="3" id="KW-1185">Reference proteome</keyword>
<name>A0ABQ5IW27_9ASTR</name>
<comment type="caution">
    <text evidence="2">The sequence shown here is derived from an EMBL/GenBank/DDBJ whole genome shotgun (WGS) entry which is preliminary data.</text>
</comment>
<sequence length="318" mass="36125">MTSIMSAWPLSQWGIDIVGPLPTAPEGARFLVVAIDYFTKWVKAKPLISTTIKHMEKFVWERIMRRFGRPQAIILDNGKQFVEGTFLVFCKKLGTLQASMSVYHPQANGQAEDEEFRRYDFEEAYDDEHRDAGICSMLWTSSERESASHRGQVLGQWRHRFCVPLITQNHITLDSVMAASTIPVSAEENLGDPIDIRVDIIHPEPVAAVAFPAAAIVRTQAQHGEAIRGIQEHLLGVPIQEELTALRFRADIAEAENASLRARIKTTEAIEKITRNRERQARVKIEQQLAAVQESQRQDREDFRKLKELVTSQFGRHS</sequence>
<dbReference type="InterPro" id="IPR012337">
    <property type="entry name" value="RNaseH-like_sf"/>
</dbReference>
<reference evidence="2" key="2">
    <citation type="submission" date="2022-01" db="EMBL/GenBank/DDBJ databases">
        <authorList>
            <person name="Yamashiro T."/>
            <person name="Shiraishi A."/>
            <person name="Satake H."/>
            <person name="Nakayama K."/>
        </authorList>
    </citation>
    <scope>NUCLEOTIDE SEQUENCE</scope>
</reference>
<dbReference type="GO" id="GO:0003964">
    <property type="term" value="F:RNA-directed DNA polymerase activity"/>
    <property type="evidence" value="ECO:0007669"/>
    <property type="project" value="UniProtKB-KW"/>
</dbReference>
<dbReference type="InterPro" id="IPR001584">
    <property type="entry name" value="Integrase_cat-core"/>
</dbReference>
<dbReference type="PANTHER" id="PTHR37984">
    <property type="entry name" value="PROTEIN CBG26694"/>
    <property type="match status" value="1"/>
</dbReference>
<accession>A0ABQ5IW27</accession>
<evidence type="ECO:0000259" key="1">
    <source>
        <dbReference type="PROSITE" id="PS50994"/>
    </source>
</evidence>
<protein>
    <submittedName>
        <fullName evidence="2">Reverse transcriptase domain-containing protein</fullName>
    </submittedName>
</protein>
<keyword evidence="2" id="KW-0695">RNA-directed DNA polymerase</keyword>
<evidence type="ECO:0000313" key="2">
    <source>
        <dbReference type="EMBL" id="GJU04434.1"/>
    </source>
</evidence>
<organism evidence="2 3">
    <name type="scientific">Tanacetum coccineum</name>
    <dbReference type="NCBI Taxonomy" id="301880"/>
    <lineage>
        <taxon>Eukaryota</taxon>
        <taxon>Viridiplantae</taxon>
        <taxon>Streptophyta</taxon>
        <taxon>Embryophyta</taxon>
        <taxon>Tracheophyta</taxon>
        <taxon>Spermatophyta</taxon>
        <taxon>Magnoliopsida</taxon>
        <taxon>eudicotyledons</taxon>
        <taxon>Gunneridae</taxon>
        <taxon>Pentapetalae</taxon>
        <taxon>asterids</taxon>
        <taxon>campanulids</taxon>
        <taxon>Asterales</taxon>
        <taxon>Asteraceae</taxon>
        <taxon>Asteroideae</taxon>
        <taxon>Anthemideae</taxon>
        <taxon>Anthemidinae</taxon>
        <taxon>Tanacetum</taxon>
    </lineage>
</organism>
<proteinExistence type="predicted"/>
<feature type="domain" description="Integrase catalytic" evidence="1">
    <location>
        <begin position="5"/>
        <end position="112"/>
    </location>
</feature>
<dbReference type="Pfam" id="PF00665">
    <property type="entry name" value="rve"/>
    <property type="match status" value="1"/>
</dbReference>
<dbReference type="PANTHER" id="PTHR37984:SF5">
    <property type="entry name" value="PROTEIN NYNRIN-LIKE"/>
    <property type="match status" value="1"/>
</dbReference>
<dbReference type="Gene3D" id="3.30.420.10">
    <property type="entry name" value="Ribonuclease H-like superfamily/Ribonuclease H"/>
    <property type="match status" value="1"/>
</dbReference>
<dbReference type="EMBL" id="BQNB010021248">
    <property type="protein sequence ID" value="GJU04434.1"/>
    <property type="molecule type" value="Genomic_DNA"/>
</dbReference>
<keyword evidence="2" id="KW-0808">Transferase</keyword>
<dbReference type="Proteomes" id="UP001151760">
    <property type="component" value="Unassembled WGS sequence"/>
</dbReference>
<gene>
    <name evidence="2" type="ORF">Tco_1120864</name>
</gene>
<keyword evidence="2" id="KW-0548">Nucleotidyltransferase</keyword>
<dbReference type="InterPro" id="IPR036397">
    <property type="entry name" value="RNaseH_sf"/>
</dbReference>
<dbReference type="SUPFAM" id="SSF53098">
    <property type="entry name" value="Ribonuclease H-like"/>
    <property type="match status" value="1"/>
</dbReference>
<evidence type="ECO:0000313" key="3">
    <source>
        <dbReference type="Proteomes" id="UP001151760"/>
    </source>
</evidence>